<evidence type="ECO:0000313" key="9">
    <source>
        <dbReference type="Proteomes" id="UP000190166"/>
    </source>
</evidence>
<evidence type="ECO:0000256" key="3">
    <source>
        <dbReference type="ARBA" id="ARBA00022691"/>
    </source>
</evidence>
<dbReference type="GO" id="GO:0102559">
    <property type="term" value="F:peptide chain release factor N(5)-glutamine methyltransferase activity"/>
    <property type="evidence" value="ECO:0007669"/>
    <property type="project" value="UniProtKB-EC"/>
</dbReference>
<dbReference type="EC" id="2.1.1.297" evidence="5"/>
<dbReference type="CDD" id="cd02440">
    <property type="entry name" value="AdoMet_MTases"/>
    <property type="match status" value="1"/>
</dbReference>
<dbReference type="InterPro" id="IPR004556">
    <property type="entry name" value="HemK-like"/>
</dbReference>
<dbReference type="HAMAP" id="MF_02126">
    <property type="entry name" value="RF_methyltr_PrmC"/>
    <property type="match status" value="1"/>
</dbReference>
<gene>
    <name evidence="5" type="primary">prmC</name>
    <name evidence="8" type="ORF">SAMN05660461_3108</name>
</gene>
<accession>A0A1T5NYM5</accession>
<feature type="binding site" evidence="5">
    <location>
        <position position="209"/>
    </location>
    <ligand>
        <name>S-adenosyl-L-methionine</name>
        <dbReference type="ChEBI" id="CHEBI:59789"/>
    </ligand>
</feature>
<dbReference type="Pfam" id="PF05175">
    <property type="entry name" value="MTS"/>
    <property type="match status" value="1"/>
</dbReference>
<evidence type="ECO:0000256" key="4">
    <source>
        <dbReference type="ARBA" id="ARBA00048391"/>
    </source>
</evidence>
<keyword evidence="3 5" id="KW-0949">S-adenosyl-L-methionine</keyword>
<dbReference type="Gene3D" id="1.10.8.10">
    <property type="entry name" value="DNA helicase RuvA subunit, C-terminal domain"/>
    <property type="match status" value="1"/>
</dbReference>
<comment type="catalytic activity">
    <reaction evidence="4 5">
        <text>L-glutaminyl-[peptide chain release factor] + S-adenosyl-L-methionine = N(5)-methyl-L-glutaminyl-[peptide chain release factor] + S-adenosyl-L-homocysteine + H(+)</text>
        <dbReference type="Rhea" id="RHEA:42896"/>
        <dbReference type="Rhea" id="RHEA-COMP:10271"/>
        <dbReference type="Rhea" id="RHEA-COMP:10272"/>
        <dbReference type="ChEBI" id="CHEBI:15378"/>
        <dbReference type="ChEBI" id="CHEBI:30011"/>
        <dbReference type="ChEBI" id="CHEBI:57856"/>
        <dbReference type="ChEBI" id="CHEBI:59789"/>
        <dbReference type="ChEBI" id="CHEBI:61891"/>
        <dbReference type="EC" id="2.1.1.297"/>
    </reaction>
</comment>
<evidence type="ECO:0000256" key="5">
    <source>
        <dbReference type="HAMAP-Rule" id="MF_02126"/>
    </source>
</evidence>
<comment type="caution">
    <text evidence="5">Lacks conserved residue(s) required for the propagation of feature annotation.</text>
</comment>
<dbReference type="PANTHER" id="PTHR18895">
    <property type="entry name" value="HEMK METHYLTRANSFERASE"/>
    <property type="match status" value="1"/>
</dbReference>
<dbReference type="InterPro" id="IPR040758">
    <property type="entry name" value="PrmC_N"/>
</dbReference>
<dbReference type="PROSITE" id="PS00092">
    <property type="entry name" value="N6_MTASE"/>
    <property type="match status" value="1"/>
</dbReference>
<dbReference type="InterPro" id="IPR007848">
    <property type="entry name" value="Small_mtfrase_dom"/>
</dbReference>
<evidence type="ECO:0000256" key="1">
    <source>
        <dbReference type="ARBA" id="ARBA00022603"/>
    </source>
</evidence>
<dbReference type="EMBL" id="FUZZ01000002">
    <property type="protein sequence ID" value="SKD05476.1"/>
    <property type="molecule type" value="Genomic_DNA"/>
</dbReference>
<feature type="domain" description="Release factor glutamine methyltransferase N-terminal" evidence="7">
    <location>
        <begin position="34"/>
        <end position="96"/>
    </location>
</feature>
<dbReference type="InterPro" id="IPR019874">
    <property type="entry name" value="RF_methyltr_PrmC"/>
</dbReference>
<evidence type="ECO:0000259" key="7">
    <source>
        <dbReference type="Pfam" id="PF17827"/>
    </source>
</evidence>
<comment type="similarity">
    <text evidence="5">Belongs to the protein N5-glutamine methyltransferase family. PrmC subfamily.</text>
</comment>
<protein>
    <recommendedName>
        <fullName evidence="5">Release factor glutamine methyltransferase</fullName>
        <shortName evidence="5">RF MTase</shortName>
        <ecNumber evidence="5">2.1.1.297</ecNumber>
    </recommendedName>
    <alternativeName>
        <fullName evidence="5">N5-glutamine methyltransferase PrmC</fullName>
    </alternativeName>
    <alternativeName>
        <fullName evidence="5">Protein-(glutamine-N5) MTase PrmC</fullName>
    </alternativeName>
    <alternativeName>
        <fullName evidence="5">Protein-glutamine N-methyltransferase PrmC</fullName>
    </alternativeName>
</protein>
<feature type="binding site" evidence="5">
    <location>
        <begin position="141"/>
        <end position="145"/>
    </location>
    <ligand>
        <name>S-adenosyl-L-methionine</name>
        <dbReference type="ChEBI" id="CHEBI:59789"/>
    </ligand>
</feature>
<dbReference type="InterPro" id="IPR029063">
    <property type="entry name" value="SAM-dependent_MTases_sf"/>
</dbReference>
<dbReference type="InterPro" id="IPR002052">
    <property type="entry name" value="DNA_methylase_N6_adenine_CS"/>
</dbReference>
<dbReference type="GO" id="GO:0003676">
    <property type="term" value="F:nucleic acid binding"/>
    <property type="evidence" value="ECO:0007669"/>
    <property type="project" value="InterPro"/>
</dbReference>
<evidence type="ECO:0000256" key="2">
    <source>
        <dbReference type="ARBA" id="ARBA00022679"/>
    </source>
</evidence>
<evidence type="ECO:0000259" key="6">
    <source>
        <dbReference type="Pfam" id="PF05175"/>
    </source>
</evidence>
<dbReference type="Pfam" id="PF17827">
    <property type="entry name" value="PrmC_N"/>
    <property type="match status" value="1"/>
</dbReference>
<dbReference type="AlphaFoldDB" id="A0A1T5NYM5"/>
<dbReference type="PANTHER" id="PTHR18895:SF74">
    <property type="entry name" value="MTRF1L RELEASE FACTOR GLUTAMINE METHYLTRANSFERASE"/>
    <property type="match status" value="1"/>
</dbReference>
<sequence>MENAAPPGLHFPVTCLKLIILTIQTAFTYITGAISELYDEREAANIAHIIMEYLTGMSKLDRIVHKTKILSPDQKQRLQAAIEALQRHEPVQYITGTSWFYGMELLVNKNVLIPRPETEELVEWMVQDAAHRHRLHLLDVGTGSGCIPLALKKSLPDAQVSAIDVSEGALEVARSNAARQRLDVGFLHLDALNPQQMAGLPEFDMIVSNPPYITQSEQTSMQQRVWDFEPSLALFVPDNDALLFYRHISEMAHSRLVSGGALYFEINEALGKEVVALMEHIGFTQVTLKQDMFGKDRMVKGKKI</sequence>
<dbReference type="GO" id="GO:0032259">
    <property type="term" value="P:methylation"/>
    <property type="evidence" value="ECO:0007669"/>
    <property type="project" value="UniProtKB-KW"/>
</dbReference>
<feature type="binding site" evidence="5">
    <location>
        <position position="164"/>
    </location>
    <ligand>
        <name>S-adenosyl-L-methionine</name>
        <dbReference type="ChEBI" id="CHEBI:59789"/>
    </ligand>
</feature>
<keyword evidence="2 5" id="KW-0808">Transferase</keyword>
<evidence type="ECO:0000313" key="8">
    <source>
        <dbReference type="EMBL" id="SKD05476.1"/>
    </source>
</evidence>
<keyword evidence="9" id="KW-1185">Reference proteome</keyword>
<proteinExistence type="inferred from homology"/>
<name>A0A1T5NYM5_9BACT</name>
<comment type="function">
    <text evidence="5">Methylates the class 1 translation termination release factors RF1/PrfA and RF2/PrfB on the glutamine residue of the universally conserved GGQ motif.</text>
</comment>
<dbReference type="SUPFAM" id="SSF53335">
    <property type="entry name" value="S-adenosyl-L-methionine-dependent methyltransferases"/>
    <property type="match status" value="1"/>
</dbReference>
<dbReference type="Gene3D" id="3.40.50.150">
    <property type="entry name" value="Vaccinia Virus protein VP39"/>
    <property type="match status" value="1"/>
</dbReference>
<reference evidence="8 9" key="1">
    <citation type="submission" date="2017-02" db="EMBL/GenBank/DDBJ databases">
        <authorList>
            <person name="Peterson S.W."/>
        </authorList>
    </citation>
    <scope>NUCLEOTIDE SEQUENCE [LARGE SCALE GENOMIC DNA]</scope>
    <source>
        <strain evidence="8 9">DSM 18108</strain>
    </source>
</reference>
<feature type="binding site" evidence="5">
    <location>
        <begin position="209"/>
        <end position="212"/>
    </location>
    <ligand>
        <name>substrate</name>
    </ligand>
</feature>
<organism evidence="8 9">
    <name type="scientific">Chitinophaga ginsengisegetis</name>
    <dbReference type="NCBI Taxonomy" id="393003"/>
    <lineage>
        <taxon>Bacteria</taxon>
        <taxon>Pseudomonadati</taxon>
        <taxon>Bacteroidota</taxon>
        <taxon>Chitinophagia</taxon>
        <taxon>Chitinophagales</taxon>
        <taxon>Chitinophagaceae</taxon>
        <taxon>Chitinophaga</taxon>
    </lineage>
</organism>
<feature type="domain" description="Methyltransferase small" evidence="6">
    <location>
        <begin position="130"/>
        <end position="220"/>
    </location>
</feature>
<keyword evidence="1 5" id="KW-0489">Methyltransferase</keyword>
<dbReference type="NCBIfam" id="TIGR00536">
    <property type="entry name" value="hemK_fam"/>
    <property type="match status" value="1"/>
</dbReference>
<dbReference type="STRING" id="393003.SAMN05660461_3108"/>
<dbReference type="NCBIfam" id="TIGR03534">
    <property type="entry name" value="RF_mod_PrmC"/>
    <property type="match status" value="1"/>
</dbReference>
<dbReference type="Proteomes" id="UP000190166">
    <property type="component" value="Unassembled WGS sequence"/>
</dbReference>
<dbReference type="InterPro" id="IPR050320">
    <property type="entry name" value="N5-glutamine_MTase"/>
</dbReference>